<reference evidence="4 5" key="1">
    <citation type="submission" date="2017-10" db="EMBL/GenBank/DDBJ databases">
        <title>Comparative genomics in systemic dimorphic fungi from Ajellomycetaceae.</title>
        <authorList>
            <person name="Munoz J.F."/>
            <person name="Mcewen J.G."/>
            <person name="Clay O.K."/>
            <person name="Cuomo C.A."/>
        </authorList>
    </citation>
    <scope>NUCLEOTIDE SEQUENCE [LARGE SCALE GENOMIC DNA]</scope>
    <source>
        <strain evidence="4 5">UAMH7299</strain>
    </source>
</reference>
<feature type="region of interest" description="Disordered" evidence="3">
    <location>
        <begin position="41"/>
        <end position="66"/>
    </location>
</feature>
<dbReference type="GO" id="GO:0006260">
    <property type="term" value="P:DNA replication"/>
    <property type="evidence" value="ECO:0007669"/>
    <property type="project" value="UniProtKB-KW"/>
</dbReference>
<gene>
    <name evidence="4" type="ORF">AJ80_08870</name>
</gene>
<dbReference type="GO" id="GO:0031390">
    <property type="term" value="C:Ctf18 RFC-like complex"/>
    <property type="evidence" value="ECO:0007669"/>
    <property type="project" value="InterPro"/>
</dbReference>
<dbReference type="GO" id="GO:0000785">
    <property type="term" value="C:chromatin"/>
    <property type="evidence" value="ECO:0007669"/>
    <property type="project" value="TreeGrafter"/>
</dbReference>
<evidence type="ECO:0000313" key="4">
    <source>
        <dbReference type="EMBL" id="PGH02348.1"/>
    </source>
</evidence>
<evidence type="ECO:0000256" key="3">
    <source>
        <dbReference type="SAM" id="MobiDB-lite"/>
    </source>
</evidence>
<sequence>MSNPDPRSIGFTHTQPQQNFKLLELPPELVELLSSDHPPTLYLKSPASTPASQSGHGHSSKSSNGDFVNLCTPTQTYILRQVHSSNSIFLIKPSERPRDDHTINSDVNGRPDAGTSPHGKDPVVTAIALCKSTMELHEPDKSFSAFPFLLQSLRVYDGPLNSGDRMDIEDGMDGTDTTQSRKVIKRVFADVPLSPVECKAAWINICAFVHLDPTAGRLVAWQPFAAVKLEVWKKILEGSLLHEINLEKQFLARDLWKAILDPDDDGTPFPRTLFDALIRRLTDNTSVSLYSEMNWASLDKNTTAKWIGEIYLETTAPDTGRAISHAQFLEAWRDLLPESWRAEASLDNMEVRINHFY</sequence>
<dbReference type="PANTHER" id="PTHR13395:SF6">
    <property type="entry name" value="SISTER CHROMATID COHESION PROTEIN DCC1"/>
    <property type="match status" value="1"/>
</dbReference>
<protein>
    <recommendedName>
        <fullName evidence="6">Sister chromatid cohesion protein Dcc1</fullName>
    </recommendedName>
</protein>
<comment type="caution">
    <text evidence="4">The sequence shown here is derived from an EMBL/GenBank/DDBJ whole genome shotgun (WGS) entry which is preliminary data.</text>
</comment>
<dbReference type="PANTHER" id="PTHR13395">
    <property type="entry name" value="SISTER CHROMATID COHESION PROTEIN DCC1-RELATED"/>
    <property type="match status" value="1"/>
</dbReference>
<evidence type="ECO:0000256" key="2">
    <source>
        <dbReference type="ARBA" id="ARBA00022705"/>
    </source>
</evidence>
<dbReference type="GO" id="GO:0000775">
    <property type="term" value="C:chromosome, centromeric region"/>
    <property type="evidence" value="ECO:0007669"/>
    <property type="project" value="TreeGrafter"/>
</dbReference>
<feature type="compositionally biased region" description="Low complexity" evidence="3">
    <location>
        <begin position="52"/>
        <end position="63"/>
    </location>
</feature>
<name>A0A2B7X0Z5_POLH7</name>
<dbReference type="OrthoDB" id="5199543at2759"/>
<evidence type="ECO:0000313" key="5">
    <source>
        <dbReference type="Proteomes" id="UP000224634"/>
    </source>
</evidence>
<dbReference type="Pfam" id="PF09724">
    <property type="entry name" value="Dcc1"/>
    <property type="match status" value="1"/>
</dbReference>
<dbReference type="EMBL" id="PDNA01000224">
    <property type="protein sequence ID" value="PGH02348.1"/>
    <property type="molecule type" value="Genomic_DNA"/>
</dbReference>
<dbReference type="STRING" id="1447883.A0A2B7X0Z5"/>
<dbReference type="GO" id="GO:0034088">
    <property type="term" value="P:maintenance of mitotic sister chromatid cohesion"/>
    <property type="evidence" value="ECO:0007669"/>
    <property type="project" value="TreeGrafter"/>
</dbReference>
<dbReference type="Proteomes" id="UP000224634">
    <property type="component" value="Unassembled WGS sequence"/>
</dbReference>
<evidence type="ECO:0000256" key="1">
    <source>
        <dbReference type="ARBA" id="ARBA00007017"/>
    </source>
</evidence>
<keyword evidence="5" id="KW-1185">Reference proteome</keyword>
<evidence type="ECO:0008006" key="6">
    <source>
        <dbReference type="Google" id="ProtNLM"/>
    </source>
</evidence>
<organism evidence="4 5">
    <name type="scientific">Polytolypa hystricis (strain UAMH7299)</name>
    <dbReference type="NCBI Taxonomy" id="1447883"/>
    <lineage>
        <taxon>Eukaryota</taxon>
        <taxon>Fungi</taxon>
        <taxon>Dikarya</taxon>
        <taxon>Ascomycota</taxon>
        <taxon>Pezizomycotina</taxon>
        <taxon>Eurotiomycetes</taxon>
        <taxon>Eurotiomycetidae</taxon>
        <taxon>Onygenales</taxon>
        <taxon>Onygenales incertae sedis</taxon>
        <taxon>Polytolypa</taxon>
    </lineage>
</organism>
<keyword evidence="2" id="KW-0235">DNA replication</keyword>
<feature type="region of interest" description="Disordered" evidence="3">
    <location>
        <begin position="90"/>
        <end position="121"/>
    </location>
</feature>
<feature type="compositionally biased region" description="Basic and acidic residues" evidence="3">
    <location>
        <begin position="93"/>
        <end position="103"/>
    </location>
</feature>
<accession>A0A2B7X0Z5</accession>
<proteinExistence type="inferred from homology"/>
<comment type="similarity">
    <text evidence="1">Belongs to the DCC1 family.</text>
</comment>
<dbReference type="InterPro" id="IPR019128">
    <property type="entry name" value="Dcc1"/>
</dbReference>
<dbReference type="AlphaFoldDB" id="A0A2B7X0Z5"/>